<reference evidence="10" key="1">
    <citation type="journal article" date="2023" name="PLoS Negl. Trop. Dis.">
        <title>A genome sequence for Biomphalaria pfeifferi, the major vector snail for the human-infecting parasite Schistosoma mansoni.</title>
        <authorList>
            <person name="Bu L."/>
            <person name="Lu L."/>
            <person name="Laidemitt M.R."/>
            <person name="Zhang S.M."/>
            <person name="Mutuku M."/>
            <person name="Mkoji G."/>
            <person name="Steinauer M."/>
            <person name="Loker E.S."/>
        </authorList>
    </citation>
    <scope>NUCLEOTIDE SEQUENCE</scope>
    <source>
        <strain evidence="10">KasaAsao</strain>
    </source>
</reference>
<evidence type="ECO:0000256" key="6">
    <source>
        <dbReference type="ARBA" id="ARBA00023170"/>
    </source>
</evidence>
<evidence type="ECO:0000256" key="5">
    <source>
        <dbReference type="ARBA" id="ARBA00023136"/>
    </source>
</evidence>
<dbReference type="PANTHER" id="PTHR24243:SF208">
    <property type="entry name" value="PYROKININ-1 RECEPTOR"/>
    <property type="match status" value="1"/>
</dbReference>
<organism evidence="10 11">
    <name type="scientific">Biomphalaria pfeifferi</name>
    <name type="common">Bloodfluke planorb</name>
    <name type="synonym">Freshwater snail</name>
    <dbReference type="NCBI Taxonomy" id="112525"/>
    <lineage>
        <taxon>Eukaryota</taxon>
        <taxon>Metazoa</taxon>
        <taxon>Spiralia</taxon>
        <taxon>Lophotrochozoa</taxon>
        <taxon>Mollusca</taxon>
        <taxon>Gastropoda</taxon>
        <taxon>Heterobranchia</taxon>
        <taxon>Euthyneura</taxon>
        <taxon>Panpulmonata</taxon>
        <taxon>Hygrophila</taxon>
        <taxon>Lymnaeoidea</taxon>
        <taxon>Planorbidae</taxon>
        <taxon>Biomphalaria</taxon>
    </lineage>
</organism>
<evidence type="ECO:0000256" key="8">
    <source>
        <dbReference type="SAM" id="Phobius"/>
    </source>
</evidence>
<dbReference type="GO" id="GO:0016020">
    <property type="term" value="C:membrane"/>
    <property type="evidence" value="ECO:0007669"/>
    <property type="project" value="UniProtKB-SubCell"/>
</dbReference>
<dbReference type="EMBL" id="JASAOG010000013">
    <property type="protein sequence ID" value="KAK0065631.1"/>
    <property type="molecule type" value="Genomic_DNA"/>
</dbReference>
<dbReference type="AlphaFoldDB" id="A0AAD8FJD3"/>
<dbReference type="PROSITE" id="PS50262">
    <property type="entry name" value="G_PROTEIN_RECEP_F1_2"/>
    <property type="match status" value="1"/>
</dbReference>
<keyword evidence="2 8" id="KW-0812">Transmembrane</keyword>
<keyword evidence="11" id="KW-1185">Reference proteome</keyword>
<dbReference type="GO" id="GO:0004930">
    <property type="term" value="F:G protein-coupled receptor activity"/>
    <property type="evidence" value="ECO:0007669"/>
    <property type="project" value="UniProtKB-KW"/>
</dbReference>
<keyword evidence="5 8" id="KW-0472">Membrane</keyword>
<accession>A0AAD8FJD3</accession>
<evidence type="ECO:0000256" key="3">
    <source>
        <dbReference type="ARBA" id="ARBA00022989"/>
    </source>
</evidence>
<keyword evidence="6 10" id="KW-0675">Receptor</keyword>
<feature type="domain" description="G-protein coupled receptors family 1 profile" evidence="9">
    <location>
        <begin position="51"/>
        <end position="328"/>
    </location>
</feature>
<comment type="caution">
    <text evidence="10">The sequence shown here is derived from an EMBL/GenBank/DDBJ whole genome shotgun (WGS) entry which is preliminary data.</text>
</comment>
<evidence type="ECO:0000256" key="2">
    <source>
        <dbReference type="ARBA" id="ARBA00022692"/>
    </source>
</evidence>
<evidence type="ECO:0000256" key="4">
    <source>
        <dbReference type="ARBA" id="ARBA00023040"/>
    </source>
</evidence>
<evidence type="ECO:0000313" key="11">
    <source>
        <dbReference type="Proteomes" id="UP001233172"/>
    </source>
</evidence>
<feature type="transmembrane region" description="Helical" evidence="8">
    <location>
        <begin position="29"/>
        <end position="59"/>
    </location>
</feature>
<protein>
    <submittedName>
        <fullName evidence="10">G-protein coupled receptor</fullName>
    </submittedName>
</protein>
<evidence type="ECO:0000259" key="9">
    <source>
        <dbReference type="PROSITE" id="PS50262"/>
    </source>
</evidence>
<evidence type="ECO:0000256" key="7">
    <source>
        <dbReference type="ARBA" id="ARBA00023224"/>
    </source>
</evidence>
<feature type="transmembrane region" description="Helical" evidence="8">
    <location>
        <begin position="305"/>
        <end position="329"/>
    </location>
</feature>
<feature type="transmembrane region" description="Helical" evidence="8">
    <location>
        <begin position="159"/>
        <end position="182"/>
    </location>
</feature>
<feature type="transmembrane region" description="Helical" evidence="8">
    <location>
        <begin position="206"/>
        <end position="230"/>
    </location>
</feature>
<proteinExistence type="predicted"/>
<dbReference type="InterPro" id="IPR017452">
    <property type="entry name" value="GPCR_Rhodpsn_7TM"/>
</dbReference>
<keyword evidence="3 8" id="KW-1133">Transmembrane helix</keyword>
<dbReference type="PANTHER" id="PTHR24243">
    <property type="entry name" value="G-PROTEIN COUPLED RECEPTOR"/>
    <property type="match status" value="1"/>
</dbReference>
<sequence>MNSSGTRTATTEAPVTQVTPVNPVVNNEVYYFTVIILYSALTIFSFTGLVTNALNMLVFVSQGLTSDSITVLLFAMSVSDLLSSIFMFPWLVCFFMGRMNVSLVRNNYCYSMSTMSASLYRVIFTRVTCLIQTYISVERVFFVVFPLRVNSVIRTRNTIIVNVGLCIVIFMMFTPYLAHALIEWSHDLMNLTVATLVENSEDKTVIAINSGLIIPNVDIVVNSLATVVIVHRFSVMQKFRENLSSSRYSVQKLKSQGMLSKNVEVSKTVIVITSIYVINLICNQLQTMIFFTYPEVTQEGLNKNLYFVLYISRFVIEALLSTTNMFCYLRMSSKFRQVFKEIFSISKK</sequence>
<dbReference type="Proteomes" id="UP001233172">
    <property type="component" value="Unassembled WGS sequence"/>
</dbReference>
<evidence type="ECO:0000256" key="1">
    <source>
        <dbReference type="ARBA" id="ARBA00004141"/>
    </source>
</evidence>
<reference evidence="10" key="2">
    <citation type="submission" date="2023-04" db="EMBL/GenBank/DDBJ databases">
        <authorList>
            <person name="Bu L."/>
            <person name="Lu L."/>
            <person name="Laidemitt M.R."/>
            <person name="Zhang S.M."/>
            <person name="Mutuku M."/>
            <person name="Mkoji G."/>
            <person name="Steinauer M."/>
            <person name="Loker E.S."/>
        </authorList>
    </citation>
    <scope>NUCLEOTIDE SEQUENCE</scope>
    <source>
        <strain evidence="10">KasaAsao</strain>
        <tissue evidence="10">Whole Snail</tissue>
    </source>
</reference>
<feature type="transmembrane region" description="Helical" evidence="8">
    <location>
        <begin position="268"/>
        <end position="293"/>
    </location>
</feature>
<feature type="transmembrane region" description="Helical" evidence="8">
    <location>
        <begin position="71"/>
        <end position="97"/>
    </location>
</feature>
<name>A0AAD8FJD3_BIOPF</name>
<dbReference type="Gene3D" id="1.20.1070.10">
    <property type="entry name" value="Rhodopsin 7-helix transmembrane proteins"/>
    <property type="match status" value="1"/>
</dbReference>
<keyword evidence="4" id="KW-0297">G-protein coupled receptor</keyword>
<dbReference type="SUPFAM" id="SSF81321">
    <property type="entry name" value="Family A G protein-coupled receptor-like"/>
    <property type="match status" value="1"/>
</dbReference>
<keyword evidence="7" id="KW-0807">Transducer</keyword>
<evidence type="ECO:0000313" key="10">
    <source>
        <dbReference type="EMBL" id="KAK0065631.1"/>
    </source>
</evidence>
<gene>
    <name evidence="10" type="ORF">Bpfe_005064</name>
</gene>
<comment type="subcellular location">
    <subcellularLocation>
        <location evidence="1">Membrane</location>
        <topology evidence="1">Multi-pass membrane protein</topology>
    </subcellularLocation>
</comment>